<dbReference type="InterPro" id="IPR004323">
    <property type="entry name" value="Ion_tolerance_CutA"/>
</dbReference>
<dbReference type="GO" id="GO:0005507">
    <property type="term" value="F:copper ion binding"/>
    <property type="evidence" value="ECO:0007669"/>
    <property type="project" value="TreeGrafter"/>
</dbReference>
<organism evidence="7 8">
    <name type="scientific">Phascolarctos cinereus</name>
    <name type="common">Koala</name>
    <dbReference type="NCBI Taxonomy" id="38626"/>
    <lineage>
        <taxon>Eukaryota</taxon>
        <taxon>Metazoa</taxon>
        <taxon>Chordata</taxon>
        <taxon>Craniata</taxon>
        <taxon>Vertebrata</taxon>
        <taxon>Euteleostomi</taxon>
        <taxon>Mammalia</taxon>
        <taxon>Metatheria</taxon>
        <taxon>Diprotodontia</taxon>
        <taxon>Phascolarctidae</taxon>
        <taxon>Phascolarctos</taxon>
    </lineage>
</organism>
<sequence length="168" mass="18456">MLVGRGPQVWLGGVAALFLAFLCMQSLLSTYPYLRLLPRALSMATRPPEASAPAPAGSDYVAGSVSVVFVTCPNDKIAKTIARAVVEKRLAACVNLIPHITSIYEWKGKIEEDSEVMMMMKTQTALAPSLTEFIRSVHPYEVVEVITLPVQQGNLPYLHWVKDSTTHQ</sequence>
<dbReference type="SUPFAM" id="SSF54913">
    <property type="entry name" value="GlnB-like"/>
    <property type="match status" value="1"/>
</dbReference>
<dbReference type="InterPro" id="IPR015867">
    <property type="entry name" value="N-reg_PII/ATP_PRibTrfase_C"/>
</dbReference>
<evidence type="ECO:0000256" key="6">
    <source>
        <dbReference type="SAM" id="Phobius"/>
    </source>
</evidence>
<dbReference type="Pfam" id="PF03091">
    <property type="entry name" value="CutA1"/>
    <property type="match status" value="1"/>
</dbReference>
<keyword evidence="3" id="KW-0732">Signal</keyword>
<keyword evidence="6" id="KW-0472">Membrane</keyword>
<keyword evidence="6" id="KW-0812">Transmembrane</keyword>
<dbReference type="InterPro" id="IPR011322">
    <property type="entry name" value="N-reg_PII-like_a/b"/>
</dbReference>
<evidence type="ECO:0000313" key="8">
    <source>
        <dbReference type="RefSeq" id="XP_020855008.1"/>
    </source>
</evidence>
<protein>
    <recommendedName>
        <fullName evidence="4">Protein CutA</fullName>
    </recommendedName>
    <alternativeName>
        <fullName evidence="5">Brain acetylcholinesterase putative membrane anchor</fullName>
    </alternativeName>
</protein>
<comment type="similarity">
    <text evidence="1">Belongs to the CutA family.</text>
</comment>
<dbReference type="RefSeq" id="XP_020855008.1">
    <property type="nucleotide sequence ID" value="XM_020999349.1"/>
</dbReference>
<evidence type="ECO:0000256" key="5">
    <source>
        <dbReference type="ARBA" id="ARBA00080516"/>
    </source>
</evidence>
<keyword evidence="7" id="KW-1185">Reference proteome</keyword>
<dbReference type="CTD" id="51596"/>
<evidence type="ECO:0000313" key="7">
    <source>
        <dbReference type="Proteomes" id="UP000515140"/>
    </source>
</evidence>
<dbReference type="KEGG" id="pcw:110217157"/>
<dbReference type="PANTHER" id="PTHR23419:SF1">
    <property type="entry name" value="PROTEIN CUTA"/>
    <property type="match status" value="1"/>
</dbReference>
<dbReference type="GeneID" id="110217157"/>
<gene>
    <name evidence="8 9 10" type="primary">CUTA</name>
</gene>
<comment type="subunit">
    <text evidence="2">Homotrimer.</text>
</comment>
<keyword evidence="6" id="KW-1133">Transmembrane helix</keyword>
<evidence type="ECO:0000256" key="3">
    <source>
        <dbReference type="ARBA" id="ARBA00022729"/>
    </source>
</evidence>
<dbReference type="PANTHER" id="PTHR23419">
    <property type="entry name" value="DIVALENT CATION TOLERANCE CUTA-RELATED"/>
    <property type="match status" value="1"/>
</dbReference>
<evidence type="ECO:0000256" key="2">
    <source>
        <dbReference type="ARBA" id="ARBA00011233"/>
    </source>
</evidence>
<evidence type="ECO:0000313" key="10">
    <source>
        <dbReference type="RefSeq" id="XP_020855010.1"/>
    </source>
</evidence>
<dbReference type="FunFam" id="3.30.70.120:FF:000005">
    <property type="entry name" value="CUTA isoform 1"/>
    <property type="match status" value="1"/>
</dbReference>
<evidence type="ECO:0000313" key="9">
    <source>
        <dbReference type="RefSeq" id="XP_020855009.1"/>
    </source>
</evidence>
<accession>A0A6P5LAJ1</accession>
<dbReference type="GO" id="GO:0010038">
    <property type="term" value="P:response to metal ion"/>
    <property type="evidence" value="ECO:0007669"/>
    <property type="project" value="InterPro"/>
</dbReference>
<reference evidence="8 9" key="1">
    <citation type="submission" date="2025-04" db="UniProtKB">
        <authorList>
            <consortium name="RefSeq"/>
        </authorList>
    </citation>
    <scope>IDENTIFICATION</scope>
    <source>
        <tissue evidence="8 9">Spleen</tissue>
    </source>
</reference>
<dbReference type="RefSeq" id="XP_020855009.1">
    <property type="nucleotide sequence ID" value="XM_020999350.1"/>
</dbReference>
<feature type="transmembrane region" description="Helical" evidence="6">
    <location>
        <begin position="12"/>
        <end position="34"/>
    </location>
</feature>
<dbReference type="Gene3D" id="3.30.70.120">
    <property type="match status" value="1"/>
</dbReference>
<evidence type="ECO:0000256" key="4">
    <source>
        <dbReference type="ARBA" id="ARBA00068961"/>
    </source>
</evidence>
<dbReference type="Proteomes" id="UP000515140">
    <property type="component" value="Unplaced"/>
</dbReference>
<dbReference type="RefSeq" id="XP_020855010.1">
    <property type="nucleotide sequence ID" value="XM_020999351.1"/>
</dbReference>
<dbReference type="GO" id="GO:0008104">
    <property type="term" value="P:intracellular protein localization"/>
    <property type="evidence" value="ECO:0007669"/>
    <property type="project" value="UniProtKB-ARBA"/>
</dbReference>
<proteinExistence type="inferred from homology"/>
<name>A0A6P5LAJ1_PHACI</name>
<evidence type="ECO:0000256" key="1">
    <source>
        <dbReference type="ARBA" id="ARBA00010169"/>
    </source>
</evidence>
<dbReference type="AlphaFoldDB" id="A0A6P5LAJ1"/>